<reference evidence="1" key="1">
    <citation type="journal article" date="2022" name="bioRxiv">
        <title>Sequencing and chromosome-scale assembly of the giantPleurodeles waltlgenome.</title>
        <authorList>
            <person name="Brown T."/>
            <person name="Elewa A."/>
            <person name="Iarovenko S."/>
            <person name="Subramanian E."/>
            <person name="Araus A.J."/>
            <person name="Petzold A."/>
            <person name="Susuki M."/>
            <person name="Suzuki K.-i.T."/>
            <person name="Hayashi T."/>
            <person name="Toyoda A."/>
            <person name="Oliveira C."/>
            <person name="Osipova E."/>
            <person name="Leigh N.D."/>
            <person name="Simon A."/>
            <person name="Yun M.H."/>
        </authorList>
    </citation>
    <scope>NUCLEOTIDE SEQUENCE</scope>
    <source>
        <strain evidence="1">20211129_DDA</strain>
        <tissue evidence="1">Liver</tissue>
    </source>
</reference>
<comment type="caution">
    <text evidence="1">The sequence shown here is derived from an EMBL/GenBank/DDBJ whole genome shotgun (WGS) entry which is preliminary data.</text>
</comment>
<keyword evidence="2" id="KW-1185">Reference proteome</keyword>
<proteinExistence type="predicted"/>
<organism evidence="1 2">
    <name type="scientific">Pleurodeles waltl</name>
    <name type="common">Iberian ribbed newt</name>
    <dbReference type="NCBI Taxonomy" id="8319"/>
    <lineage>
        <taxon>Eukaryota</taxon>
        <taxon>Metazoa</taxon>
        <taxon>Chordata</taxon>
        <taxon>Craniata</taxon>
        <taxon>Vertebrata</taxon>
        <taxon>Euteleostomi</taxon>
        <taxon>Amphibia</taxon>
        <taxon>Batrachia</taxon>
        <taxon>Caudata</taxon>
        <taxon>Salamandroidea</taxon>
        <taxon>Salamandridae</taxon>
        <taxon>Pleurodelinae</taxon>
        <taxon>Pleurodeles</taxon>
    </lineage>
</organism>
<evidence type="ECO:0000313" key="2">
    <source>
        <dbReference type="Proteomes" id="UP001066276"/>
    </source>
</evidence>
<sequence length="122" mass="12662">MDGSRLLAQGPSRCCKLPAVLGWGLPVGAVVSGSLASQCAPSPRCKFRLGVSGLRAPRQYFQAAAPRLSPNVAVWVAASSLHQFGVSGCRDRVLGSENFVISTMLGPVPHAAAILVFWSSGA</sequence>
<protein>
    <submittedName>
        <fullName evidence="1">Uncharacterized protein</fullName>
    </submittedName>
</protein>
<dbReference type="AlphaFoldDB" id="A0AAV7LPJ3"/>
<dbReference type="EMBL" id="JANPWB010000015">
    <property type="protein sequence ID" value="KAJ1092474.1"/>
    <property type="molecule type" value="Genomic_DNA"/>
</dbReference>
<name>A0AAV7LPJ3_PLEWA</name>
<evidence type="ECO:0000313" key="1">
    <source>
        <dbReference type="EMBL" id="KAJ1092474.1"/>
    </source>
</evidence>
<accession>A0AAV7LPJ3</accession>
<gene>
    <name evidence="1" type="ORF">NDU88_005584</name>
</gene>
<dbReference type="Proteomes" id="UP001066276">
    <property type="component" value="Chromosome 11"/>
</dbReference>